<name>A0A5S6QVL6_TRIMR</name>
<dbReference type="Proteomes" id="UP000046395">
    <property type="component" value="Unassembled WGS sequence"/>
</dbReference>
<dbReference type="WBParaSite" id="TMUE_3000010932.1">
    <property type="protein sequence ID" value="TMUE_3000010932.1"/>
    <property type="gene ID" value="WBGene00285136"/>
</dbReference>
<evidence type="ECO:0000313" key="2">
    <source>
        <dbReference type="WBParaSite" id="TMUE_3000010932.1"/>
    </source>
</evidence>
<protein>
    <submittedName>
        <fullName evidence="2">Uncharacterized protein</fullName>
    </submittedName>
</protein>
<proteinExistence type="predicted"/>
<organism evidence="1 2">
    <name type="scientific">Trichuris muris</name>
    <name type="common">Mouse whipworm</name>
    <dbReference type="NCBI Taxonomy" id="70415"/>
    <lineage>
        <taxon>Eukaryota</taxon>
        <taxon>Metazoa</taxon>
        <taxon>Ecdysozoa</taxon>
        <taxon>Nematoda</taxon>
        <taxon>Enoplea</taxon>
        <taxon>Dorylaimia</taxon>
        <taxon>Trichinellida</taxon>
        <taxon>Trichuridae</taxon>
        <taxon>Trichuris</taxon>
    </lineage>
</organism>
<evidence type="ECO:0000313" key="1">
    <source>
        <dbReference type="Proteomes" id="UP000046395"/>
    </source>
</evidence>
<reference evidence="2" key="1">
    <citation type="submission" date="2019-12" db="UniProtKB">
        <authorList>
            <consortium name="WormBaseParasite"/>
        </authorList>
    </citation>
    <scope>IDENTIFICATION</scope>
</reference>
<keyword evidence="1" id="KW-1185">Reference proteome</keyword>
<dbReference type="AlphaFoldDB" id="A0A5S6QVL6"/>
<sequence>MDRTLAALRISQEHLLMQILGLMTNLELMHNWRLSGCPTETSEASRLLRSIRRRTAVSSIMISNSLNSLRSIQFGLESDSKESGDSAASSAD</sequence>
<accession>A0A5S6QVL6</accession>